<comment type="caution">
    <text evidence="4">The sequence shown here is derived from an EMBL/GenBank/DDBJ whole genome shotgun (WGS) entry which is preliminary data.</text>
</comment>
<dbReference type="EMBL" id="BGZK01003035">
    <property type="protein sequence ID" value="GBP97973.1"/>
    <property type="molecule type" value="Genomic_DNA"/>
</dbReference>
<evidence type="ECO:0000259" key="3">
    <source>
        <dbReference type="Pfam" id="PF22958"/>
    </source>
</evidence>
<dbReference type="PANTHER" id="PTHR12389">
    <property type="entry name" value="ZINC FINGER PROTEIN 294"/>
    <property type="match status" value="1"/>
</dbReference>
<protein>
    <recommendedName>
        <fullName evidence="1">E3 ubiquitin-protein ligase listerin</fullName>
        <ecNumber evidence="1">2.3.2.27</ecNumber>
    </recommendedName>
    <alternativeName>
        <fullName evidence="1">RING-type E3 ubiquitin transferase listerin</fullName>
    </alternativeName>
</protein>
<dbReference type="OrthoDB" id="6108at2759"/>
<comment type="subunit">
    <text evidence="1">Component of the ribosome quality control complex (RQC).</text>
</comment>
<sequence length="273" mass="29720">MIPIPLVVLDFYGSGSGPAKTSDAGGGQKAELSIVVNDECEQLHNSVLCTLQTTHARVCSRAGRAVAPQLRRLVPAWLAAQFDPYAPAAAAARDSLANTFPENKLPEVLSFCKTELMTTIWDNLFANTEVSMTKKNEEVGSGGVDAEAERGRRERALCGALRSLCCVCALWGAGTAGDWLTTQLAALFDSPAFWKLAANPALSVKSYRKITKYAQENKFKRSRTNDDGRTRSMQAPRPRSAPFALSLLSIGTQFPEINRLSNRMMKPRLLGAR</sequence>
<dbReference type="GO" id="GO:0072344">
    <property type="term" value="P:rescue of stalled ribosome"/>
    <property type="evidence" value="ECO:0007669"/>
    <property type="project" value="UniProtKB-UniRule"/>
</dbReference>
<reference evidence="4 5" key="1">
    <citation type="journal article" date="2019" name="Commun. Biol.">
        <title>The bagworm genome reveals a unique fibroin gene that provides high tensile strength.</title>
        <authorList>
            <person name="Kono N."/>
            <person name="Nakamura H."/>
            <person name="Ohtoshi R."/>
            <person name="Tomita M."/>
            <person name="Numata K."/>
            <person name="Arakawa K."/>
        </authorList>
    </citation>
    <scope>NUCLEOTIDE SEQUENCE [LARGE SCALE GENOMIC DNA]</scope>
</reference>
<feature type="domain" description="E3 ubiquitin-protein ligase listerin N-terminal" evidence="3">
    <location>
        <begin position="51"/>
        <end position="205"/>
    </location>
</feature>
<keyword evidence="5" id="KW-1185">Reference proteome</keyword>
<dbReference type="GO" id="GO:1990112">
    <property type="term" value="C:RQC complex"/>
    <property type="evidence" value="ECO:0007669"/>
    <property type="project" value="UniProtKB-UniRule"/>
</dbReference>
<dbReference type="GO" id="GO:1990116">
    <property type="term" value="P:ribosome-associated ubiquitin-dependent protein catabolic process"/>
    <property type="evidence" value="ECO:0007669"/>
    <property type="project" value="UniProtKB-UniRule"/>
</dbReference>
<comment type="catalytic activity">
    <reaction evidence="1">
        <text>S-ubiquitinyl-[E2 ubiquitin-conjugating enzyme]-L-cysteine + [acceptor protein]-L-lysine = [E2 ubiquitin-conjugating enzyme]-L-cysteine + N(6)-ubiquitinyl-[acceptor protein]-L-lysine.</text>
        <dbReference type="EC" id="2.3.2.27"/>
    </reaction>
</comment>
<dbReference type="InterPro" id="IPR054476">
    <property type="entry name" value="Ltn1_N"/>
</dbReference>
<dbReference type="Proteomes" id="UP000299102">
    <property type="component" value="Unassembled WGS sequence"/>
</dbReference>
<feature type="compositionally biased region" description="Basic and acidic residues" evidence="2">
    <location>
        <begin position="218"/>
        <end position="230"/>
    </location>
</feature>
<comment type="function">
    <text evidence="1">E3 ubiquitin-protein ligase. Component of the ribosome quality control complex (RQC), a ribosome-associated complex that mediates ubiquitination and extraction of incompletely synthesized nascent chains for proteasomal degradation.</text>
</comment>
<keyword evidence="1" id="KW-0833">Ubl conjugation pathway</keyword>
<keyword evidence="1" id="KW-0863">Zinc-finger</keyword>
<organism evidence="4 5">
    <name type="scientific">Eumeta variegata</name>
    <name type="common">Bagworm moth</name>
    <name type="synonym">Eumeta japonica</name>
    <dbReference type="NCBI Taxonomy" id="151549"/>
    <lineage>
        <taxon>Eukaryota</taxon>
        <taxon>Metazoa</taxon>
        <taxon>Ecdysozoa</taxon>
        <taxon>Arthropoda</taxon>
        <taxon>Hexapoda</taxon>
        <taxon>Insecta</taxon>
        <taxon>Pterygota</taxon>
        <taxon>Neoptera</taxon>
        <taxon>Endopterygota</taxon>
        <taxon>Lepidoptera</taxon>
        <taxon>Glossata</taxon>
        <taxon>Ditrysia</taxon>
        <taxon>Tineoidea</taxon>
        <taxon>Psychidae</taxon>
        <taxon>Oiketicinae</taxon>
        <taxon>Eumeta</taxon>
    </lineage>
</organism>
<name>A0A4C2AF84_EUMVA</name>
<dbReference type="EC" id="2.3.2.27" evidence="1"/>
<accession>A0A4C2AF84</accession>
<dbReference type="PANTHER" id="PTHR12389:SF0">
    <property type="entry name" value="E3 UBIQUITIN-PROTEIN LIGASE LISTERIN"/>
    <property type="match status" value="1"/>
</dbReference>
<comment type="pathway">
    <text evidence="1">Protein modification; protein ubiquitination.</text>
</comment>
<comment type="similarity">
    <text evidence="1">Belongs to the LTN1 family.</text>
</comment>
<keyword evidence="1" id="KW-0862">Zinc</keyword>
<dbReference type="GO" id="GO:0061630">
    <property type="term" value="F:ubiquitin protein ligase activity"/>
    <property type="evidence" value="ECO:0007669"/>
    <property type="project" value="UniProtKB-UniRule"/>
</dbReference>
<keyword evidence="1" id="KW-0808">Transferase</keyword>
<evidence type="ECO:0000256" key="1">
    <source>
        <dbReference type="RuleBase" id="RU367090"/>
    </source>
</evidence>
<keyword evidence="1" id="KW-0479">Metal-binding</keyword>
<proteinExistence type="inferred from homology"/>
<dbReference type="InterPro" id="IPR039795">
    <property type="entry name" value="LTN1/Rkr1"/>
</dbReference>
<dbReference type="GO" id="GO:0005829">
    <property type="term" value="C:cytosol"/>
    <property type="evidence" value="ECO:0007669"/>
    <property type="project" value="UniProtKB-UniRule"/>
</dbReference>
<feature type="region of interest" description="Disordered" evidence="2">
    <location>
        <begin position="218"/>
        <end position="238"/>
    </location>
</feature>
<dbReference type="GO" id="GO:0043023">
    <property type="term" value="F:ribosomal large subunit binding"/>
    <property type="evidence" value="ECO:0007669"/>
    <property type="project" value="TreeGrafter"/>
</dbReference>
<gene>
    <name evidence="4" type="primary">ltn1</name>
    <name evidence="4" type="ORF">EVAR_90557_1</name>
</gene>
<evidence type="ECO:0000313" key="5">
    <source>
        <dbReference type="Proteomes" id="UP000299102"/>
    </source>
</evidence>
<dbReference type="STRING" id="151549.A0A4C2AF84"/>
<evidence type="ECO:0000256" key="2">
    <source>
        <dbReference type="SAM" id="MobiDB-lite"/>
    </source>
</evidence>
<dbReference type="UniPathway" id="UPA00143"/>
<dbReference type="GO" id="GO:0016567">
    <property type="term" value="P:protein ubiquitination"/>
    <property type="evidence" value="ECO:0007669"/>
    <property type="project" value="UniProtKB-UniPathway"/>
</dbReference>
<evidence type="ECO:0000313" key="4">
    <source>
        <dbReference type="EMBL" id="GBP97973.1"/>
    </source>
</evidence>
<dbReference type="Pfam" id="PF22958">
    <property type="entry name" value="Ltn1_1st"/>
    <property type="match status" value="1"/>
</dbReference>
<dbReference type="GO" id="GO:0008270">
    <property type="term" value="F:zinc ion binding"/>
    <property type="evidence" value="ECO:0007669"/>
    <property type="project" value="UniProtKB-KW"/>
</dbReference>
<dbReference type="AlphaFoldDB" id="A0A4C2AF84"/>